<sequence length="212" mass="23447">MSEVSDEGLAQMQRYLLAGERPVIVTRRHWAVVFEPVASAVVGLALTSFVVARLGDSARAVTNACALVALLLVARALWHLWEWWHDWFVVTDERLLLRYGFFNRRVAVMPLAKVTDMSYNVSLVGQVLRYGEFVFESAGQDQALRNIRYLARSETLFAALSNEPVRRARPDVVAPTALARLAGRRLPAVGEVLAGPGGQARRAPAAGPGRRR</sequence>
<name>A0ABQ6JEX5_9ACTN</name>
<dbReference type="EMBL" id="BSUZ01000001">
    <property type="protein sequence ID" value="GMA86713.1"/>
    <property type="molecule type" value="Genomic_DNA"/>
</dbReference>
<feature type="domain" description="YdbS-like PH" evidence="1">
    <location>
        <begin position="83"/>
        <end position="147"/>
    </location>
</feature>
<dbReference type="InterPro" id="IPR005182">
    <property type="entry name" value="YdbS-like_PH"/>
</dbReference>
<evidence type="ECO:0000259" key="1">
    <source>
        <dbReference type="Pfam" id="PF03703"/>
    </source>
</evidence>
<evidence type="ECO:0000313" key="3">
    <source>
        <dbReference type="Proteomes" id="UP001157017"/>
    </source>
</evidence>
<gene>
    <name evidence="2" type="ORF">GCM10025868_19630</name>
</gene>
<reference evidence="3" key="1">
    <citation type="journal article" date="2019" name="Int. J. Syst. Evol. Microbiol.">
        <title>The Global Catalogue of Microorganisms (GCM) 10K type strain sequencing project: providing services to taxonomists for standard genome sequencing and annotation.</title>
        <authorList>
            <consortium name="The Broad Institute Genomics Platform"/>
            <consortium name="The Broad Institute Genome Sequencing Center for Infectious Disease"/>
            <person name="Wu L."/>
            <person name="Ma J."/>
        </authorList>
    </citation>
    <scope>NUCLEOTIDE SEQUENCE [LARGE SCALE GENOMIC DNA]</scope>
    <source>
        <strain evidence="3">NBRC 108730</strain>
    </source>
</reference>
<organism evidence="2 3">
    <name type="scientific">Angustibacter aerolatus</name>
    <dbReference type="NCBI Taxonomy" id="1162965"/>
    <lineage>
        <taxon>Bacteria</taxon>
        <taxon>Bacillati</taxon>
        <taxon>Actinomycetota</taxon>
        <taxon>Actinomycetes</taxon>
        <taxon>Kineosporiales</taxon>
        <taxon>Kineosporiaceae</taxon>
    </lineage>
</organism>
<dbReference type="Proteomes" id="UP001157017">
    <property type="component" value="Unassembled WGS sequence"/>
</dbReference>
<dbReference type="PANTHER" id="PTHR37938">
    <property type="entry name" value="BLL0215 PROTEIN"/>
    <property type="match status" value="1"/>
</dbReference>
<protein>
    <recommendedName>
        <fullName evidence="1">YdbS-like PH domain-containing protein</fullName>
    </recommendedName>
</protein>
<proteinExistence type="predicted"/>
<accession>A0ABQ6JEX5</accession>
<dbReference type="PANTHER" id="PTHR37938:SF1">
    <property type="entry name" value="BLL0215 PROTEIN"/>
    <property type="match status" value="1"/>
</dbReference>
<evidence type="ECO:0000313" key="2">
    <source>
        <dbReference type="EMBL" id="GMA86713.1"/>
    </source>
</evidence>
<comment type="caution">
    <text evidence="2">The sequence shown here is derived from an EMBL/GenBank/DDBJ whole genome shotgun (WGS) entry which is preliminary data.</text>
</comment>
<dbReference type="Pfam" id="PF03703">
    <property type="entry name" value="bPH_2"/>
    <property type="match status" value="1"/>
</dbReference>
<keyword evidence="3" id="KW-1185">Reference proteome</keyword>